<name>A0ABS5ZH94_9GAMM</name>
<sequence length="125" mass="14700">MIEKKPVWERFSYGYLYRESKKRLRNFHKLCANIPISDKELFVAIDNRLKVAAQVIKRDNSFFGHLFNRFLFEKVGVIDITGNQLKRLLELAGQQPVEIIDIARDYEIDYGELVELLEKALLIVN</sequence>
<organism evidence="1 2">
    <name type="scientific">Zooshikella harenae</name>
    <dbReference type="NCBI Taxonomy" id="2827238"/>
    <lineage>
        <taxon>Bacteria</taxon>
        <taxon>Pseudomonadati</taxon>
        <taxon>Pseudomonadota</taxon>
        <taxon>Gammaproteobacteria</taxon>
        <taxon>Oceanospirillales</taxon>
        <taxon>Zooshikellaceae</taxon>
        <taxon>Zooshikella</taxon>
    </lineage>
</organism>
<keyword evidence="2" id="KW-1185">Reference proteome</keyword>
<proteinExistence type="predicted"/>
<gene>
    <name evidence="1" type="ORF">KCG35_20070</name>
</gene>
<comment type="caution">
    <text evidence="1">The sequence shown here is derived from an EMBL/GenBank/DDBJ whole genome shotgun (WGS) entry which is preliminary data.</text>
</comment>
<dbReference type="Proteomes" id="UP000690515">
    <property type="component" value="Unassembled WGS sequence"/>
</dbReference>
<dbReference type="RefSeq" id="WP_215821656.1">
    <property type="nucleotide sequence ID" value="NZ_JAGSOY010000075.1"/>
</dbReference>
<reference evidence="1 2" key="1">
    <citation type="submission" date="2021-04" db="EMBL/GenBank/DDBJ databases">
        <authorList>
            <person name="Pira H."/>
            <person name="Risdian C."/>
            <person name="Wink J."/>
        </authorList>
    </citation>
    <scope>NUCLEOTIDE SEQUENCE [LARGE SCALE GENOMIC DNA]</scope>
    <source>
        <strain evidence="1 2">WH53</strain>
    </source>
</reference>
<evidence type="ECO:0000313" key="1">
    <source>
        <dbReference type="EMBL" id="MBU2713369.1"/>
    </source>
</evidence>
<accession>A0ABS5ZH94</accession>
<dbReference type="EMBL" id="JAGSOY010000075">
    <property type="protein sequence ID" value="MBU2713369.1"/>
    <property type="molecule type" value="Genomic_DNA"/>
</dbReference>
<protein>
    <submittedName>
        <fullName evidence="1">Uncharacterized protein</fullName>
    </submittedName>
</protein>
<evidence type="ECO:0000313" key="2">
    <source>
        <dbReference type="Proteomes" id="UP000690515"/>
    </source>
</evidence>